<dbReference type="PROSITE" id="PS50104">
    <property type="entry name" value="TIR"/>
    <property type="match status" value="1"/>
</dbReference>
<feature type="region of interest" description="Disordered" evidence="1">
    <location>
        <begin position="896"/>
        <end position="959"/>
    </location>
</feature>
<feature type="compositionally biased region" description="Acidic residues" evidence="1">
    <location>
        <begin position="541"/>
        <end position="558"/>
    </location>
</feature>
<dbReference type="Gene3D" id="3.40.50.10140">
    <property type="entry name" value="Toll/interleukin-1 receptor homology (TIR) domain"/>
    <property type="match status" value="1"/>
</dbReference>
<feature type="region of interest" description="Disordered" evidence="1">
    <location>
        <begin position="1093"/>
        <end position="1133"/>
    </location>
</feature>
<reference evidence="3 4" key="1">
    <citation type="submission" date="2020-09" db="EMBL/GenBank/DDBJ databases">
        <authorList>
            <person name="Ashkenazy H."/>
        </authorList>
    </citation>
    <scope>NUCLEOTIDE SEQUENCE [LARGE SCALE GENOMIC DNA]</scope>
    <source>
        <strain evidence="4">cv. Cdm-0</strain>
    </source>
</reference>
<feature type="region of interest" description="Disordered" evidence="1">
    <location>
        <begin position="511"/>
        <end position="595"/>
    </location>
</feature>
<feature type="region of interest" description="Disordered" evidence="1">
    <location>
        <begin position="459"/>
        <end position="488"/>
    </location>
</feature>
<evidence type="ECO:0000313" key="3">
    <source>
        <dbReference type="EMBL" id="CAD5315965.1"/>
    </source>
</evidence>
<dbReference type="InterPro" id="IPR035897">
    <property type="entry name" value="Toll_tir_struct_dom_sf"/>
</dbReference>
<feature type="domain" description="TIR" evidence="2">
    <location>
        <begin position="27"/>
        <end position="146"/>
    </location>
</feature>
<feature type="compositionally biased region" description="Basic and acidic residues" evidence="1">
    <location>
        <begin position="332"/>
        <end position="342"/>
    </location>
</feature>
<feature type="compositionally biased region" description="Basic and acidic residues" evidence="1">
    <location>
        <begin position="903"/>
        <end position="923"/>
    </location>
</feature>
<organism evidence="3 4">
    <name type="scientific">Arabidopsis thaliana</name>
    <name type="common">Mouse-ear cress</name>
    <dbReference type="NCBI Taxonomy" id="3702"/>
    <lineage>
        <taxon>Eukaryota</taxon>
        <taxon>Viridiplantae</taxon>
        <taxon>Streptophyta</taxon>
        <taxon>Embryophyta</taxon>
        <taxon>Tracheophyta</taxon>
        <taxon>Spermatophyta</taxon>
        <taxon>Magnoliopsida</taxon>
        <taxon>eudicotyledons</taxon>
        <taxon>Gunneridae</taxon>
        <taxon>Pentapetalae</taxon>
        <taxon>rosids</taxon>
        <taxon>malvids</taxon>
        <taxon>Brassicales</taxon>
        <taxon>Brassicaceae</taxon>
        <taxon>Camelineae</taxon>
        <taxon>Arabidopsis</taxon>
    </lineage>
</organism>
<dbReference type="InterPro" id="IPR000157">
    <property type="entry name" value="TIR_dom"/>
</dbReference>
<dbReference type="SMART" id="SM00255">
    <property type="entry name" value="TIR"/>
    <property type="match status" value="1"/>
</dbReference>
<gene>
    <name evidence="3" type="ORF">AT9943_LOCUS4307</name>
</gene>
<name>A0A7G2E2D3_ARATH</name>
<sequence>MQRLLTPCSKIAYTTRYIANPTLPYPNPCDIFINHRGIDTKKTISGLLYDCFTRQRLTAFLDSKSLKPGDRLFVEIDMAIKACGVGIAVFSPRYCDSYFCLHELALLVKNKKRVIPIFCDVKPSELCVKDDKTRPAAEIRRFQLALEEAKYTVGLTFDTSNGDWSEFLAMASDAVTKNLLEVEERRLIKEHQHHPTTMDSRAILDSALFQLTPTRTRFDLVLFCGSKKEKLASGIFEPFVSHLKFARDQISKGGYSISLTPPSSHSSWFTKSTFDRFVRFVNTPAIIERFATLEKEILQIENSIQANEIANAADALQLQDGSNSGDSSNLKKSNESSKKESENGNEVAGEETSKIQLQRLLETRRTLLRREQAMAYARGVVAGYEIDSIDDLILFADAFGASRLREACIMYKELWKKKHGDGLWMAELAAVKACAPVDMSLLGSSGIILTNEGAALSLNGTDSMPSNTDDKSVNLEQHPSGVPNFQAPMGWPNHMPQYFYPSPYQGYPYPPMQHMPNQNQGNMPWPSRGKTSKKKGKGDSDGDESSESSESSESESASDDSASSLEDQGKRHSRTSKNSRRSKKNRKKSSKTVIIRNINYITPEGRNGDMEGNEFTDNGSIKETVDAAVGMLNEKRAHEGEVSGEEKRSNENWDSFQNILMRHDDGSDVHSMDVIGQEHFTHRGASVGANSNGLQTKNTASGDSIITTHKYIENGGDSFDHFESEDSARRLPRTRDSTEECMLLLKRSEMLGDESKDMYNATRGESLVKKSGSGEDWFTASGNRAGKPEINYGRMSFDDSILTSQGSDKSKKQEFVDDSFMVHSSSLAADDLYDSRWRPDMAADIVLASDVDNGHANEKHDSWEPNDLCMIPERNSGDSLANDYSIDFSAEANARLSSNGTAQEKEDKSGEKKNNVKNPETRKSKTPSRTRAETMSKTAKKPTVASRTMAQKNKFEKEEEMRKRIENLVMERQKRIAERSAMTASRKVSLDKGSSRAPLMNPEILEAIQKKLKAMEAANRIPGDKDEKQFVDEYMFCFRNSYTENETVFHMKNKFPSLVPADADVRKFFKLLISATGKESKKAYLKDAEACWSRRCSQGRDTSEEAKNSQGEASTSHKCERNCKKRYPKIPKN</sequence>
<proteinExistence type="predicted"/>
<accession>A0A7G2E2D3</accession>
<evidence type="ECO:0000259" key="2">
    <source>
        <dbReference type="PROSITE" id="PS50104"/>
    </source>
</evidence>
<protein>
    <submittedName>
        <fullName evidence="3">(thale cress) hypothetical protein</fullName>
    </submittedName>
</protein>
<dbReference type="PANTHER" id="PTHR31008:SF0">
    <property type="entry name" value="CSL1"/>
    <property type="match status" value="1"/>
</dbReference>
<feature type="region of interest" description="Disordered" evidence="1">
    <location>
        <begin position="319"/>
        <end position="351"/>
    </location>
</feature>
<evidence type="ECO:0000313" key="4">
    <source>
        <dbReference type="Proteomes" id="UP000516314"/>
    </source>
</evidence>
<dbReference type="SUPFAM" id="SSF52200">
    <property type="entry name" value="Toll/Interleukin receptor TIR domain"/>
    <property type="match status" value="1"/>
</dbReference>
<evidence type="ECO:0000256" key="1">
    <source>
        <dbReference type="SAM" id="MobiDB-lite"/>
    </source>
</evidence>
<dbReference type="PANTHER" id="PTHR31008">
    <property type="entry name" value="COP1-INTERACTING PROTEIN-RELATED"/>
    <property type="match status" value="1"/>
</dbReference>
<feature type="compositionally biased region" description="Polar residues" evidence="1">
    <location>
        <begin position="927"/>
        <end position="937"/>
    </location>
</feature>
<dbReference type="Pfam" id="PF13676">
    <property type="entry name" value="TIR_2"/>
    <property type="match status" value="1"/>
</dbReference>
<dbReference type="Proteomes" id="UP000516314">
    <property type="component" value="Chromosome 1"/>
</dbReference>
<feature type="compositionally biased region" description="Basic residues" evidence="1">
    <location>
        <begin position="1123"/>
        <end position="1133"/>
    </location>
</feature>
<dbReference type="GO" id="GO:0007165">
    <property type="term" value="P:signal transduction"/>
    <property type="evidence" value="ECO:0007669"/>
    <property type="project" value="InterPro"/>
</dbReference>
<feature type="compositionally biased region" description="Basic residues" evidence="1">
    <location>
        <begin position="571"/>
        <end position="590"/>
    </location>
</feature>
<dbReference type="EMBL" id="LR881466">
    <property type="protein sequence ID" value="CAD5315965.1"/>
    <property type="molecule type" value="Genomic_DNA"/>
</dbReference>
<dbReference type="AlphaFoldDB" id="A0A7G2E2D3"/>